<evidence type="ECO:0000313" key="11">
    <source>
        <dbReference type="Proteomes" id="UP000747110"/>
    </source>
</evidence>
<dbReference type="GO" id="GO:0005049">
    <property type="term" value="F:nuclear export signal receptor activity"/>
    <property type="evidence" value="ECO:0007669"/>
    <property type="project" value="InterPro"/>
</dbReference>
<evidence type="ECO:0000256" key="8">
    <source>
        <dbReference type="ARBA" id="ARBA00040444"/>
    </source>
</evidence>
<keyword evidence="5" id="KW-0963">Cytoplasm</keyword>
<dbReference type="InterPro" id="IPR044189">
    <property type="entry name" value="XPO4/7-like"/>
</dbReference>
<evidence type="ECO:0000256" key="3">
    <source>
        <dbReference type="ARBA" id="ARBA00009466"/>
    </source>
</evidence>
<keyword evidence="11" id="KW-1185">Reference proteome</keyword>
<organism evidence="10 11">
    <name type="scientific">Volvox reticuliferus</name>
    <dbReference type="NCBI Taxonomy" id="1737510"/>
    <lineage>
        <taxon>Eukaryota</taxon>
        <taxon>Viridiplantae</taxon>
        <taxon>Chlorophyta</taxon>
        <taxon>core chlorophytes</taxon>
        <taxon>Chlorophyceae</taxon>
        <taxon>CS clade</taxon>
        <taxon>Chlamydomonadales</taxon>
        <taxon>Volvocaceae</taxon>
        <taxon>Volvox</taxon>
    </lineage>
</organism>
<comment type="similarity">
    <text evidence="3">Belongs to the exportin family.</text>
</comment>
<evidence type="ECO:0000256" key="1">
    <source>
        <dbReference type="ARBA" id="ARBA00004123"/>
    </source>
</evidence>
<dbReference type="EMBL" id="BNCP01000094">
    <property type="protein sequence ID" value="GIL93321.1"/>
    <property type="molecule type" value="Genomic_DNA"/>
</dbReference>
<feature type="non-terminal residue" evidence="10">
    <location>
        <position position="1"/>
    </location>
</feature>
<evidence type="ECO:0000313" key="10">
    <source>
        <dbReference type="EMBL" id="GIL93321.1"/>
    </source>
</evidence>
<dbReference type="FunFam" id="1.25.10.10:FF:002090">
    <property type="entry name" value="Predicted protein"/>
    <property type="match status" value="1"/>
</dbReference>
<keyword evidence="6" id="KW-0653">Protein transport</keyword>
<keyword evidence="4" id="KW-0813">Transport</keyword>
<feature type="domain" description="Importin N-terminal" evidence="9">
    <location>
        <begin position="26"/>
        <end position="92"/>
    </location>
</feature>
<dbReference type="OrthoDB" id="5548448at2759"/>
<dbReference type="GO" id="GO:0005643">
    <property type="term" value="C:nuclear pore"/>
    <property type="evidence" value="ECO:0007669"/>
    <property type="project" value="TreeGrafter"/>
</dbReference>
<dbReference type="GO" id="GO:0006611">
    <property type="term" value="P:protein export from nucleus"/>
    <property type="evidence" value="ECO:0007669"/>
    <property type="project" value="TreeGrafter"/>
</dbReference>
<proteinExistence type="inferred from homology"/>
<name>A0A8J4D601_9CHLO</name>
<evidence type="ECO:0000256" key="7">
    <source>
        <dbReference type="ARBA" id="ARBA00023242"/>
    </source>
</evidence>
<evidence type="ECO:0000256" key="2">
    <source>
        <dbReference type="ARBA" id="ARBA00004496"/>
    </source>
</evidence>
<dbReference type="InterPro" id="IPR011989">
    <property type="entry name" value="ARM-like"/>
</dbReference>
<evidence type="ECO:0000256" key="5">
    <source>
        <dbReference type="ARBA" id="ARBA00022490"/>
    </source>
</evidence>
<dbReference type="GO" id="GO:0005737">
    <property type="term" value="C:cytoplasm"/>
    <property type="evidence" value="ECO:0007669"/>
    <property type="project" value="UniProtKB-SubCell"/>
</dbReference>
<comment type="subcellular location">
    <subcellularLocation>
        <location evidence="2">Cytoplasm</location>
    </subcellularLocation>
    <subcellularLocation>
        <location evidence="1">Nucleus</location>
    </subcellularLocation>
</comment>
<reference evidence="10" key="1">
    <citation type="journal article" date="2021" name="Proc. Natl. Acad. Sci. U.S.A.">
        <title>Three genomes in the algal genus Volvox reveal the fate of a haploid sex-determining region after a transition to homothallism.</title>
        <authorList>
            <person name="Yamamoto K."/>
            <person name="Hamaji T."/>
            <person name="Kawai-Toyooka H."/>
            <person name="Matsuzaki R."/>
            <person name="Takahashi F."/>
            <person name="Nishimura Y."/>
            <person name="Kawachi M."/>
            <person name="Noguchi H."/>
            <person name="Minakuchi Y."/>
            <person name="Umen J.G."/>
            <person name="Toyoda A."/>
            <person name="Nozaki H."/>
        </authorList>
    </citation>
    <scope>NUCLEOTIDE SEQUENCE</scope>
    <source>
        <strain evidence="10">NIES-3786</strain>
    </source>
</reference>
<dbReference type="Proteomes" id="UP000747110">
    <property type="component" value="Unassembled WGS sequence"/>
</dbReference>
<evidence type="ECO:0000256" key="6">
    <source>
        <dbReference type="ARBA" id="ARBA00022927"/>
    </source>
</evidence>
<evidence type="ECO:0000259" key="9">
    <source>
        <dbReference type="PROSITE" id="PS50166"/>
    </source>
</evidence>
<protein>
    <recommendedName>
        <fullName evidence="8">Exportin-4</fullName>
    </recommendedName>
</protein>
<gene>
    <name evidence="10" type="ORF">Vretifemale_20725</name>
</gene>
<keyword evidence="7" id="KW-0539">Nucleus</keyword>
<dbReference type="Gene3D" id="1.25.10.10">
    <property type="entry name" value="Leucine-rich Repeat Variant"/>
    <property type="match status" value="1"/>
</dbReference>
<dbReference type="InterPro" id="IPR001494">
    <property type="entry name" value="Importin-beta_N"/>
</dbReference>
<dbReference type="SUPFAM" id="SSF48371">
    <property type="entry name" value="ARM repeat"/>
    <property type="match status" value="1"/>
</dbReference>
<comment type="caution">
    <text evidence="10">The sequence shown here is derived from an EMBL/GenBank/DDBJ whole genome shotgun (WGS) entry which is preliminary data.</text>
</comment>
<accession>A0A8J4D601</accession>
<sequence length="274" mass="28733">MDLDAAQAAVERACEEFKVPATAAAASAVLLQFRSSAGVLQACRQILDRSHSLDARFHAAAALREAVVREWAALGPDGRTVLRSYLMSYLVAHAEDPAMQVVRASLVSALAVLLKRSWLELEEAEARMHHHRATFFSELEAATSSAAARGPAAGAAARRVGVQVLEAVVGEFSVSTSSPLGLPLEHHAKCAMDLQDHFLQDIFRHAVALGRAAAAVHDGATCAACLSLMTAVLAWDFRRSPSSASFSFTTQQTMAARAAAAAAAAAAANTATSA</sequence>
<dbReference type="InterPro" id="IPR016024">
    <property type="entry name" value="ARM-type_fold"/>
</dbReference>
<dbReference type="GO" id="GO:0031267">
    <property type="term" value="F:small GTPase binding"/>
    <property type="evidence" value="ECO:0007669"/>
    <property type="project" value="InterPro"/>
</dbReference>
<dbReference type="PANTHER" id="PTHR12596">
    <property type="entry name" value="EXPORTIN 4,7-RELATED"/>
    <property type="match status" value="1"/>
</dbReference>
<dbReference type="PROSITE" id="PS50166">
    <property type="entry name" value="IMPORTIN_B_NT"/>
    <property type="match status" value="1"/>
</dbReference>
<dbReference type="AlphaFoldDB" id="A0A8J4D601"/>
<dbReference type="PANTHER" id="PTHR12596:SF1">
    <property type="entry name" value="EXPORTIN-4"/>
    <property type="match status" value="1"/>
</dbReference>
<evidence type="ECO:0000256" key="4">
    <source>
        <dbReference type="ARBA" id="ARBA00022448"/>
    </source>
</evidence>
<dbReference type="Pfam" id="PF03810">
    <property type="entry name" value="IBN_N"/>
    <property type="match status" value="1"/>
</dbReference>